<dbReference type="InterPro" id="IPR014014">
    <property type="entry name" value="RNA_helicase_DEAD_Q_motif"/>
</dbReference>
<dbReference type="Proteomes" id="UP000018001">
    <property type="component" value="Unassembled WGS sequence"/>
</dbReference>
<evidence type="ECO:0000256" key="10">
    <source>
        <dbReference type="ARBA" id="ARBA00024301"/>
    </source>
</evidence>
<dbReference type="EC" id="3.6.4.13" evidence="2"/>
<feature type="domain" description="Helicase C-terminal" evidence="20">
    <location>
        <begin position="288"/>
        <end position="432"/>
    </location>
</feature>
<reference evidence="23" key="1">
    <citation type="journal article" date="2014" name="Genome Announc.">
        <title>Draft genome sequence of the formaldehyde-resistant fungus Byssochlamys spectabilis No. 5 (anamorph Paecilomyces variotii No. 5) (NBRC109023).</title>
        <authorList>
            <person name="Oka T."/>
            <person name="Ekino K."/>
            <person name="Fukuda K."/>
            <person name="Nomura Y."/>
        </authorList>
    </citation>
    <scope>NUCLEOTIDE SEQUENCE [LARGE SCALE GENOMIC DNA]</scope>
    <source>
        <strain evidence="23">No. 5 / NBRC 109023</strain>
    </source>
</reference>
<evidence type="ECO:0000256" key="16">
    <source>
        <dbReference type="PROSITE-ProRule" id="PRU00552"/>
    </source>
</evidence>
<evidence type="ECO:0000256" key="13">
    <source>
        <dbReference type="ARBA" id="ARBA00024394"/>
    </source>
</evidence>
<organism evidence="22 23">
    <name type="scientific">Byssochlamys spectabilis (strain No. 5 / NBRC 109023)</name>
    <name type="common">Paecilomyces variotii</name>
    <dbReference type="NCBI Taxonomy" id="1356009"/>
    <lineage>
        <taxon>Eukaryota</taxon>
        <taxon>Fungi</taxon>
        <taxon>Dikarya</taxon>
        <taxon>Ascomycota</taxon>
        <taxon>Pezizomycotina</taxon>
        <taxon>Eurotiomycetes</taxon>
        <taxon>Eurotiomycetidae</taxon>
        <taxon>Eurotiales</taxon>
        <taxon>Thermoascaceae</taxon>
        <taxon>Paecilomyces</taxon>
    </lineage>
</organism>
<dbReference type="eggNOG" id="KOG0330">
    <property type="taxonomic scope" value="Eukaryota"/>
</dbReference>
<comment type="subunit">
    <text evidence="12">Interacts with the SSU processome.</text>
</comment>
<dbReference type="GO" id="GO:0003723">
    <property type="term" value="F:RNA binding"/>
    <property type="evidence" value="ECO:0007669"/>
    <property type="project" value="UniProtKB-KW"/>
</dbReference>
<evidence type="ECO:0000256" key="14">
    <source>
        <dbReference type="ARBA" id="ARBA00024398"/>
    </source>
</evidence>
<dbReference type="PANTHER" id="PTHR47959">
    <property type="entry name" value="ATP-DEPENDENT RNA HELICASE RHLE-RELATED"/>
    <property type="match status" value="1"/>
</dbReference>
<comment type="catalytic activity">
    <reaction evidence="15">
        <text>ATP + H2O = ADP + phosphate + H(+)</text>
        <dbReference type="Rhea" id="RHEA:13065"/>
        <dbReference type="ChEBI" id="CHEBI:15377"/>
        <dbReference type="ChEBI" id="CHEBI:15378"/>
        <dbReference type="ChEBI" id="CHEBI:30616"/>
        <dbReference type="ChEBI" id="CHEBI:43474"/>
        <dbReference type="ChEBI" id="CHEBI:456216"/>
        <dbReference type="EC" id="3.6.4.13"/>
    </reaction>
</comment>
<feature type="region of interest" description="Disordered" evidence="18">
    <location>
        <begin position="1"/>
        <end position="58"/>
    </location>
</feature>
<dbReference type="GO" id="GO:0010467">
    <property type="term" value="P:gene expression"/>
    <property type="evidence" value="ECO:0007669"/>
    <property type="project" value="UniProtKB-ARBA"/>
</dbReference>
<dbReference type="CDD" id="cd17954">
    <property type="entry name" value="DEADc_DDX47"/>
    <property type="match status" value="1"/>
</dbReference>
<evidence type="ECO:0000313" key="23">
    <source>
        <dbReference type="Proteomes" id="UP000018001"/>
    </source>
</evidence>
<evidence type="ECO:0000259" key="21">
    <source>
        <dbReference type="PROSITE" id="PS51195"/>
    </source>
</evidence>
<keyword evidence="9" id="KW-0539">Nucleus</keyword>
<evidence type="ECO:0000259" key="20">
    <source>
        <dbReference type="PROSITE" id="PS51194"/>
    </source>
</evidence>
<dbReference type="GO" id="GO:0005524">
    <property type="term" value="F:ATP binding"/>
    <property type="evidence" value="ECO:0007669"/>
    <property type="project" value="UniProtKB-KW"/>
</dbReference>
<keyword evidence="3" id="KW-0690">Ribosome biogenesis</keyword>
<comment type="subcellular location">
    <subcellularLocation>
        <location evidence="1">Nucleus</location>
    </subcellularLocation>
</comment>
<dbReference type="OrthoDB" id="10261904at2759"/>
<dbReference type="InterPro" id="IPR001650">
    <property type="entry name" value="Helicase_C-like"/>
</dbReference>
<keyword evidence="23" id="KW-1185">Reference proteome</keyword>
<evidence type="ECO:0000256" key="17">
    <source>
        <dbReference type="RuleBase" id="RU000492"/>
    </source>
</evidence>
<dbReference type="InterPro" id="IPR050079">
    <property type="entry name" value="DEAD_box_RNA_helicase"/>
</dbReference>
<keyword evidence="4 17" id="KW-0547">Nucleotide-binding</keyword>
<dbReference type="CDD" id="cd18787">
    <property type="entry name" value="SF2_C_DEAD"/>
    <property type="match status" value="1"/>
</dbReference>
<dbReference type="InterPro" id="IPR000629">
    <property type="entry name" value="RNA-helicase_DEAD-box_CS"/>
</dbReference>
<evidence type="ECO:0000256" key="4">
    <source>
        <dbReference type="ARBA" id="ARBA00022741"/>
    </source>
</evidence>
<dbReference type="Pfam" id="PF00270">
    <property type="entry name" value="DEAD"/>
    <property type="match status" value="1"/>
</dbReference>
<feature type="compositionally biased region" description="Basic and acidic residues" evidence="18">
    <location>
        <begin position="471"/>
        <end position="480"/>
    </location>
</feature>
<keyword evidence="6 17" id="KW-0347">Helicase</keyword>
<sequence length="480" mass="52848">MPAIKKRKVAHEGSASPASSDASDVESSRSSSPVEDDKKHDSERNQDDGETPAKTQQKSFRDLGVIEPLCEACDALGYKAPTAIQAEAIPLALQGRDLIGLAETGSGKTAAFALPILQALMEKPQSLFGLVLAPTRELAYQISESFEALGSIIAVRSAVIVGGMDMVSQAIALGKKPHIIVATPGRLMDHLENTKGFSLRGLKYLVMDEADRLLDMDFGPILDKILKVLPRERRTYLFSATMSNKVESLQRASLQNPLRVSISSNKYQTVSTLLQSFLFRPHKHKDIYLVYLLNEFVGQSAIVFTRTVNETQRIAILLRALGFGAIPLHGQLSQSARLGALGKFRSRSRDILVATDVAARGLDIPSVDVVLNYDLPPDSKTYIHRVGRTARAGKSGHAISLVTQYDIELWLRIEEALGKKLSEYKAEKDEAMVLAERVAEAQRQAITEMKDLHEKRGTRGATLKGRKFKRSRDEMDKEEG</sequence>
<feature type="region of interest" description="Disordered" evidence="18">
    <location>
        <begin position="449"/>
        <end position="480"/>
    </location>
</feature>
<keyword evidence="7 17" id="KW-0067">ATP-binding</keyword>
<dbReference type="GO" id="GO:0003724">
    <property type="term" value="F:RNA helicase activity"/>
    <property type="evidence" value="ECO:0007669"/>
    <property type="project" value="UniProtKB-EC"/>
</dbReference>
<dbReference type="GO" id="GO:0042254">
    <property type="term" value="P:ribosome biogenesis"/>
    <property type="evidence" value="ECO:0007669"/>
    <property type="project" value="UniProtKB-KW"/>
</dbReference>
<feature type="compositionally biased region" description="Basic and acidic residues" evidence="18">
    <location>
        <begin position="35"/>
        <end position="47"/>
    </location>
</feature>
<gene>
    <name evidence="22" type="ORF">PVAR5_3317</name>
</gene>
<keyword evidence="5 17" id="KW-0378">Hydrolase</keyword>
<accession>V5FRP0</accession>
<dbReference type="Pfam" id="PF00271">
    <property type="entry name" value="Helicase_C"/>
    <property type="match status" value="1"/>
</dbReference>
<dbReference type="PROSITE" id="PS51192">
    <property type="entry name" value="HELICASE_ATP_BIND_1"/>
    <property type="match status" value="1"/>
</dbReference>
<protein>
    <recommendedName>
        <fullName evidence="14">ATP-dependent rRNA helicase RRP3</fullName>
        <ecNumber evidence="2">3.6.4.13</ecNumber>
    </recommendedName>
    <alternativeName>
        <fullName evidence="13">ATP-dependent rRNA helicase rrp3</fullName>
    </alternativeName>
</protein>
<evidence type="ECO:0000256" key="12">
    <source>
        <dbReference type="ARBA" id="ARBA00024374"/>
    </source>
</evidence>
<dbReference type="SMART" id="SM00487">
    <property type="entry name" value="DEXDc"/>
    <property type="match status" value="1"/>
</dbReference>
<dbReference type="FunCoup" id="V5FRP0">
    <property type="interactions" value="1037"/>
</dbReference>
<dbReference type="HOGENOM" id="CLU_003041_1_1_1"/>
<evidence type="ECO:0000256" key="5">
    <source>
        <dbReference type="ARBA" id="ARBA00022801"/>
    </source>
</evidence>
<feature type="domain" description="DEAD-box RNA helicase Q" evidence="21">
    <location>
        <begin position="58"/>
        <end position="86"/>
    </location>
</feature>
<dbReference type="InterPro" id="IPR014001">
    <property type="entry name" value="Helicase_ATP-bd"/>
</dbReference>
<evidence type="ECO:0000256" key="11">
    <source>
        <dbReference type="ARBA" id="ARBA00024350"/>
    </source>
</evidence>
<dbReference type="GO" id="GO:0005829">
    <property type="term" value="C:cytosol"/>
    <property type="evidence" value="ECO:0007669"/>
    <property type="project" value="TreeGrafter"/>
</dbReference>
<keyword evidence="8" id="KW-0694">RNA-binding</keyword>
<dbReference type="PROSITE" id="PS51195">
    <property type="entry name" value="Q_MOTIF"/>
    <property type="match status" value="1"/>
</dbReference>
<evidence type="ECO:0000259" key="19">
    <source>
        <dbReference type="PROSITE" id="PS51192"/>
    </source>
</evidence>
<evidence type="ECO:0000256" key="6">
    <source>
        <dbReference type="ARBA" id="ARBA00022806"/>
    </source>
</evidence>
<comment type="similarity">
    <text evidence="11">Belongs to the DEAD box helicase family. DDX47/RRP3 subfamily.</text>
</comment>
<evidence type="ECO:0000256" key="3">
    <source>
        <dbReference type="ARBA" id="ARBA00022517"/>
    </source>
</evidence>
<evidence type="ECO:0000256" key="7">
    <source>
        <dbReference type="ARBA" id="ARBA00022840"/>
    </source>
</evidence>
<feature type="domain" description="Helicase ATP-binding" evidence="19">
    <location>
        <begin position="89"/>
        <end position="260"/>
    </location>
</feature>
<name>V5FRP0_BYSSN</name>
<dbReference type="InParanoid" id="V5FRP0"/>
<evidence type="ECO:0000256" key="8">
    <source>
        <dbReference type="ARBA" id="ARBA00022884"/>
    </source>
</evidence>
<dbReference type="Gene3D" id="3.40.50.300">
    <property type="entry name" value="P-loop containing nucleotide triphosphate hydrolases"/>
    <property type="match status" value="2"/>
</dbReference>
<feature type="short sequence motif" description="Q motif" evidence="16">
    <location>
        <begin position="58"/>
        <end position="86"/>
    </location>
</feature>
<comment type="caution">
    <text evidence="22">The sequence shown here is derived from an EMBL/GenBank/DDBJ whole genome shotgun (WGS) entry which is preliminary data.</text>
</comment>
<dbReference type="AlphaFoldDB" id="V5FRP0"/>
<proteinExistence type="inferred from homology"/>
<dbReference type="PANTHER" id="PTHR47959:SF20">
    <property type="entry name" value="RNA HELICASE"/>
    <property type="match status" value="1"/>
</dbReference>
<evidence type="ECO:0000256" key="1">
    <source>
        <dbReference type="ARBA" id="ARBA00004123"/>
    </source>
</evidence>
<dbReference type="GO" id="GO:0016787">
    <property type="term" value="F:hydrolase activity"/>
    <property type="evidence" value="ECO:0007669"/>
    <property type="project" value="UniProtKB-KW"/>
</dbReference>
<evidence type="ECO:0000256" key="15">
    <source>
        <dbReference type="ARBA" id="ARBA00047984"/>
    </source>
</evidence>
<evidence type="ECO:0000256" key="18">
    <source>
        <dbReference type="SAM" id="MobiDB-lite"/>
    </source>
</evidence>
<evidence type="ECO:0000313" key="22">
    <source>
        <dbReference type="EMBL" id="GAD94688.1"/>
    </source>
</evidence>
<dbReference type="SMART" id="SM00490">
    <property type="entry name" value="HELICc"/>
    <property type="match status" value="1"/>
</dbReference>
<dbReference type="InterPro" id="IPR011545">
    <property type="entry name" value="DEAD/DEAH_box_helicase_dom"/>
</dbReference>
<dbReference type="EMBL" id="BAUL01000098">
    <property type="protein sequence ID" value="GAD94688.1"/>
    <property type="molecule type" value="Genomic_DNA"/>
</dbReference>
<dbReference type="GO" id="GO:0005634">
    <property type="term" value="C:nucleus"/>
    <property type="evidence" value="ECO:0007669"/>
    <property type="project" value="UniProtKB-SubCell"/>
</dbReference>
<dbReference type="InterPro" id="IPR044765">
    <property type="entry name" value="DDX47/Rrp3_DEADc"/>
</dbReference>
<evidence type="ECO:0000256" key="9">
    <source>
        <dbReference type="ARBA" id="ARBA00023242"/>
    </source>
</evidence>
<evidence type="ECO:0000256" key="2">
    <source>
        <dbReference type="ARBA" id="ARBA00012552"/>
    </source>
</evidence>
<dbReference type="PROSITE" id="PS51194">
    <property type="entry name" value="HELICASE_CTER"/>
    <property type="match status" value="1"/>
</dbReference>
<dbReference type="SUPFAM" id="SSF52540">
    <property type="entry name" value="P-loop containing nucleoside triphosphate hydrolases"/>
    <property type="match status" value="1"/>
</dbReference>
<dbReference type="InterPro" id="IPR027417">
    <property type="entry name" value="P-loop_NTPase"/>
</dbReference>
<dbReference type="PROSITE" id="PS00039">
    <property type="entry name" value="DEAD_ATP_HELICASE"/>
    <property type="match status" value="1"/>
</dbReference>
<comment type="function">
    <text evidence="10">ATP-dependent rRNA helicase required for pre-ribosomal RNA processing. Involved in the maturation of the 35S-pre-rRNA and to its cleavage to mature 18S rRNA.</text>
</comment>